<dbReference type="EMBL" id="JAUKUA010000001">
    <property type="protein sequence ID" value="KAK0732017.1"/>
    <property type="molecule type" value="Genomic_DNA"/>
</dbReference>
<accession>A0AA40BD15</accession>
<evidence type="ECO:0000313" key="3">
    <source>
        <dbReference type="Proteomes" id="UP001172102"/>
    </source>
</evidence>
<keyword evidence="3" id="KW-1185">Reference proteome</keyword>
<proteinExistence type="predicted"/>
<organism evidence="2 3">
    <name type="scientific">Lasiosphaeris hirsuta</name>
    <dbReference type="NCBI Taxonomy" id="260670"/>
    <lineage>
        <taxon>Eukaryota</taxon>
        <taxon>Fungi</taxon>
        <taxon>Dikarya</taxon>
        <taxon>Ascomycota</taxon>
        <taxon>Pezizomycotina</taxon>
        <taxon>Sordariomycetes</taxon>
        <taxon>Sordariomycetidae</taxon>
        <taxon>Sordariales</taxon>
        <taxon>Lasiosphaeriaceae</taxon>
        <taxon>Lasiosphaeris</taxon>
    </lineage>
</organism>
<evidence type="ECO:0000256" key="1">
    <source>
        <dbReference type="SAM" id="MobiDB-lite"/>
    </source>
</evidence>
<dbReference type="AlphaFoldDB" id="A0AA40BD15"/>
<reference evidence="2" key="1">
    <citation type="submission" date="2023-06" db="EMBL/GenBank/DDBJ databases">
        <title>Genome-scale phylogeny and comparative genomics of the fungal order Sordariales.</title>
        <authorList>
            <consortium name="Lawrence Berkeley National Laboratory"/>
            <person name="Hensen N."/>
            <person name="Bonometti L."/>
            <person name="Westerberg I."/>
            <person name="Brannstrom I.O."/>
            <person name="Guillou S."/>
            <person name="Cros-Aarteil S."/>
            <person name="Calhoun S."/>
            <person name="Haridas S."/>
            <person name="Kuo A."/>
            <person name="Mondo S."/>
            <person name="Pangilinan J."/>
            <person name="Riley R."/>
            <person name="Labutti K."/>
            <person name="Andreopoulos B."/>
            <person name="Lipzen A."/>
            <person name="Chen C."/>
            <person name="Yanf M."/>
            <person name="Daum C."/>
            <person name="Ng V."/>
            <person name="Clum A."/>
            <person name="Steindorff A."/>
            <person name="Ohm R."/>
            <person name="Martin F."/>
            <person name="Silar P."/>
            <person name="Natvig D."/>
            <person name="Lalanne C."/>
            <person name="Gautier V."/>
            <person name="Ament-Velasquez S.L."/>
            <person name="Kruys A."/>
            <person name="Hutchinson M.I."/>
            <person name="Powell A.J."/>
            <person name="Barry K."/>
            <person name="Miller A.N."/>
            <person name="Grigoriev I.V."/>
            <person name="Debuchy R."/>
            <person name="Gladieux P."/>
            <person name="Thoren M.H."/>
            <person name="Johannesson H."/>
        </authorList>
    </citation>
    <scope>NUCLEOTIDE SEQUENCE</scope>
    <source>
        <strain evidence="2">SMH4607-1</strain>
    </source>
</reference>
<protein>
    <submittedName>
        <fullName evidence="2">Uncharacterized protein</fullName>
    </submittedName>
</protein>
<gene>
    <name evidence="2" type="ORF">B0H67DRAFT_640330</name>
</gene>
<dbReference type="Proteomes" id="UP001172102">
    <property type="component" value="Unassembled WGS sequence"/>
</dbReference>
<evidence type="ECO:0000313" key="2">
    <source>
        <dbReference type="EMBL" id="KAK0732017.1"/>
    </source>
</evidence>
<name>A0AA40BD15_9PEZI</name>
<sequence>MKGHTPFSPSLVDPAFSDPELVGLTASPCPAAPALPFPLQAAVSPAGLQQAITYPVPAAQPVFAWPPAPEQTLAAPPAAQQDLAAPLPLLHPGPEQSFVPFAGDQQTVARAPAAQQVALPPPPLPQVPAAPPVNYWQEFFAEPTHEEQPVAQSPGGAEWNPWQLNVLLLEVCGGKTYATIGRDIGRTSHACATRMLRLRNLERTGEWEELASYFDEERRIEFRRRSRQRRQQYRGDENPQPARRRRSGN</sequence>
<comment type="caution">
    <text evidence="2">The sequence shown here is derived from an EMBL/GenBank/DDBJ whole genome shotgun (WGS) entry which is preliminary data.</text>
</comment>
<feature type="region of interest" description="Disordered" evidence="1">
    <location>
        <begin position="225"/>
        <end position="249"/>
    </location>
</feature>